<keyword evidence="3" id="KW-1185">Reference proteome</keyword>
<organism evidence="2 3">
    <name type="scientific">Marinobacter azerbaijanicus</name>
    <dbReference type="NCBI Taxonomy" id="3050455"/>
    <lineage>
        <taxon>Bacteria</taxon>
        <taxon>Pseudomonadati</taxon>
        <taxon>Pseudomonadota</taxon>
        <taxon>Gammaproteobacteria</taxon>
        <taxon>Pseudomonadales</taxon>
        <taxon>Marinobacteraceae</taxon>
        <taxon>Marinobacter</taxon>
    </lineage>
</organism>
<dbReference type="PANTHER" id="PTHR34203:SF15">
    <property type="entry name" value="SLL1173 PROTEIN"/>
    <property type="match status" value="1"/>
</dbReference>
<protein>
    <submittedName>
        <fullName evidence="2">FkbM family methyltransferase</fullName>
    </submittedName>
</protein>
<feature type="domain" description="Methyltransferase FkbM" evidence="1">
    <location>
        <begin position="47"/>
        <end position="235"/>
    </location>
</feature>
<dbReference type="Proteomes" id="UP001227964">
    <property type="component" value="Unassembled WGS sequence"/>
</dbReference>
<dbReference type="EMBL" id="JASSVS010000005">
    <property type="protein sequence ID" value="MDL0431674.1"/>
    <property type="molecule type" value="Genomic_DNA"/>
</dbReference>
<dbReference type="InterPro" id="IPR029063">
    <property type="entry name" value="SAM-dependent_MTases_sf"/>
</dbReference>
<dbReference type="Pfam" id="PF05050">
    <property type="entry name" value="Methyltransf_21"/>
    <property type="match status" value="1"/>
</dbReference>
<dbReference type="PANTHER" id="PTHR34203">
    <property type="entry name" value="METHYLTRANSFERASE, FKBM FAMILY PROTEIN"/>
    <property type="match status" value="1"/>
</dbReference>
<dbReference type="SUPFAM" id="SSF53335">
    <property type="entry name" value="S-adenosyl-L-methionine-dependent methyltransferases"/>
    <property type="match status" value="1"/>
</dbReference>
<dbReference type="GO" id="GO:0008168">
    <property type="term" value="F:methyltransferase activity"/>
    <property type="evidence" value="ECO:0007669"/>
    <property type="project" value="UniProtKB-KW"/>
</dbReference>
<accession>A0ABT7IBZ3</accession>
<dbReference type="InterPro" id="IPR006342">
    <property type="entry name" value="FkbM_mtfrase"/>
</dbReference>
<dbReference type="NCBIfam" id="TIGR01444">
    <property type="entry name" value="fkbM_fam"/>
    <property type="match status" value="1"/>
</dbReference>
<comment type="caution">
    <text evidence="2">The sequence shown here is derived from an EMBL/GenBank/DDBJ whole genome shotgun (WGS) entry which is preliminary data.</text>
</comment>
<gene>
    <name evidence="2" type="ORF">QPM17_11080</name>
</gene>
<dbReference type="RefSeq" id="WP_285390794.1">
    <property type="nucleotide sequence ID" value="NZ_JASSVS010000005.1"/>
</dbReference>
<sequence length="258" mass="29131">MRVAITDQLNRGLGLLRSLVIYRRPGRQRSLRRLYSEFIRPGDLAFDIGAHLGDRSSAFAELGARVVALEPQPQLLRWLRRLTRHQPEIVCLPLAAGRAQGNAELALSLRHPTVASLDSRWREHLRTTTAGFRHVRWKDSVTVTVTTLDDLIRQFGQPSFCKIDVEGFEVEVLAGLSQPLPALSFEFVNGSLDQAVRCLEEMERLGRHEFNVIAGEQRRFIWSSWQAPESLRQWLDAGAEGIASGDIYARLVTSAPKR</sequence>
<proteinExistence type="predicted"/>
<reference evidence="2 3" key="1">
    <citation type="submission" date="2023-06" db="EMBL/GenBank/DDBJ databases">
        <title>Marinobacter azerbaijanicus a moderately halophilic, isolated from Urmia Lake in Azerbaijan region of Iran.</title>
        <authorList>
            <person name="Sanchez-Porro C."/>
            <person name="Aghdam E.M."/>
            <person name="Saheb S.M."/>
            <person name="Tarhriz V."/>
            <person name="Kazemi E."/>
            <person name="Ammozegar M.A."/>
            <person name="Ventosa A."/>
            <person name="Hejazi M.S."/>
        </authorList>
    </citation>
    <scope>NUCLEOTIDE SEQUENCE [LARGE SCALE GENOMIC DNA]</scope>
    <source>
        <strain evidence="2 3">TBZ242</strain>
    </source>
</reference>
<evidence type="ECO:0000313" key="3">
    <source>
        <dbReference type="Proteomes" id="UP001227964"/>
    </source>
</evidence>
<keyword evidence="2" id="KW-0808">Transferase</keyword>
<dbReference type="InterPro" id="IPR052514">
    <property type="entry name" value="SAM-dependent_MTase"/>
</dbReference>
<dbReference type="GO" id="GO:0032259">
    <property type="term" value="P:methylation"/>
    <property type="evidence" value="ECO:0007669"/>
    <property type="project" value="UniProtKB-KW"/>
</dbReference>
<keyword evidence="2" id="KW-0489">Methyltransferase</keyword>
<evidence type="ECO:0000259" key="1">
    <source>
        <dbReference type="Pfam" id="PF05050"/>
    </source>
</evidence>
<name>A0ABT7IBZ3_9GAMM</name>
<dbReference type="Gene3D" id="3.40.50.150">
    <property type="entry name" value="Vaccinia Virus protein VP39"/>
    <property type="match status" value="1"/>
</dbReference>
<evidence type="ECO:0000313" key="2">
    <source>
        <dbReference type="EMBL" id="MDL0431674.1"/>
    </source>
</evidence>